<feature type="region of interest" description="Disordered" evidence="7">
    <location>
        <begin position="455"/>
        <end position="510"/>
    </location>
</feature>
<evidence type="ECO:0000259" key="9">
    <source>
        <dbReference type="PROSITE" id="PS51212"/>
    </source>
</evidence>
<dbReference type="AlphaFoldDB" id="A0AAV9UVZ5"/>
<evidence type="ECO:0000256" key="7">
    <source>
        <dbReference type="SAM" id="MobiDB-lite"/>
    </source>
</evidence>
<evidence type="ECO:0000313" key="10">
    <source>
        <dbReference type="EMBL" id="KAK6349046.1"/>
    </source>
</evidence>
<feature type="domain" description="WSC" evidence="9">
    <location>
        <begin position="175"/>
        <end position="273"/>
    </location>
</feature>
<feature type="chain" id="PRO_5043474454" description="WSC domain-containing protein" evidence="8">
    <location>
        <begin position="21"/>
        <end position="661"/>
    </location>
</feature>
<organism evidence="10 11">
    <name type="scientific">Orbilia blumenaviensis</name>
    <dbReference type="NCBI Taxonomy" id="1796055"/>
    <lineage>
        <taxon>Eukaryota</taxon>
        <taxon>Fungi</taxon>
        <taxon>Dikarya</taxon>
        <taxon>Ascomycota</taxon>
        <taxon>Pezizomycotina</taxon>
        <taxon>Orbiliomycetes</taxon>
        <taxon>Orbiliales</taxon>
        <taxon>Orbiliaceae</taxon>
        <taxon>Orbilia</taxon>
    </lineage>
</organism>
<comment type="subcellular location">
    <subcellularLocation>
        <location evidence="1">Membrane</location>
        <topology evidence="1">Single-pass membrane protein</topology>
    </subcellularLocation>
</comment>
<evidence type="ECO:0000256" key="2">
    <source>
        <dbReference type="ARBA" id="ARBA00022692"/>
    </source>
</evidence>
<dbReference type="GO" id="GO:0005886">
    <property type="term" value="C:plasma membrane"/>
    <property type="evidence" value="ECO:0007669"/>
    <property type="project" value="TreeGrafter"/>
</dbReference>
<comment type="caution">
    <text evidence="10">The sequence shown here is derived from an EMBL/GenBank/DDBJ whole genome shotgun (WGS) entry which is preliminary data.</text>
</comment>
<sequence>MRFLVEGAAAALALATTVTAGPMVNEPQITHRRGLQIQKRLYNGWNDPYSCWCNQTCRSPFRDWKTVGCFEQMGGGAQLMHYKSFDVAPDRMTKKACWAICKGQGTRYAAIGGNGKGCACGNVVNARGAQADKCKATCTGDKSTKDCGGDGAFYTVFKDPSYKDHGSNINSYNNGWAHKGCFWDDRDRIIRYESLVSDKMTLERCKSVCTSQGYPYLALHADAKEPRGKRCLCGGTMRNGARIADPSDCNIPCAGNSKESCGGRWAVNVYYNEALDNKERCGIPISKDGAHEVVKNNGKTTLVKRGKPAGDDDDEEEKKEEKEDEEGKEEKDDEKDDEKKEEEDDGEEEEEKEEPKKTTATLTVTVTRVVDKNKQQITKIGPRYPAYEDNSLTTVVFKTKTVTSVSQPPKRTTAVTLTRVIIIKTEGGRPIKTTLIVPKTGRPNPAIATVTKTIVSTSTQAPGGKPAKPTKKEEEPEEKPEEKSEEKPEEKKDEDKPEEEEPKLPDTLCVMPGVPQPVAKQYKGAKYPLGGIKAPAVSCHNDKAKHKAGYHFKLFVGKGTDWPDAVCRIDYAHRASEVTAACWNACIEQRKSCYTGYAQDEPAKKKECDFQQLACLDVNDYKKNLADIGAIDAKYCFKPGPPYPVITKPLTEDPPHNEGYQ</sequence>
<dbReference type="EMBL" id="JAVHNS010000007">
    <property type="protein sequence ID" value="KAK6349046.1"/>
    <property type="molecule type" value="Genomic_DNA"/>
</dbReference>
<dbReference type="InterPro" id="IPR002889">
    <property type="entry name" value="WSC_carb-bd"/>
</dbReference>
<keyword evidence="2" id="KW-0812">Transmembrane</keyword>
<dbReference type="Proteomes" id="UP001373714">
    <property type="component" value="Unassembled WGS sequence"/>
</dbReference>
<dbReference type="PANTHER" id="PTHR24269">
    <property type="entry name" value="KREMEN PROTEIN"/>
    <property type="match status" value="1"/>
</dbReference>
<feature type="compositionally biased region" description="Basic and acidic residues" evidence="7">
    <location>
        <begin position="470"/>
        <end position="495"/>
    </location>
</feature>
<dbReference type="Pfam" id="PF01822">
    <property type="entry name" value="WSC"/>
    <property type="match status" value="2"/>
</dbReference>
<keyword evidence="3 8" id="KW-0732">Signal</keyword>
<dbReference type="PROSITE" id="PS51212">
    <property type="entry name" value="WSC"/>
    <property type="match status" value="2"/>
</dbReference>
<evidence type="ECO:0000313" key="11">
    <source>
        <dbReference type="Proteomes" id="UP001373714"/>
    </source>
</evidence>
<feature type="region of interest" description="Disordered" evidence="7">
    <location>
        <begin position="294"/>
        <end position="360"/>
    </location>
</feature>
<keyword evidence="6" id="KW-0325">Glycoprotein</keyword>
<keyword evidence="5" id="KW-0472">Membrane</keyword>
<dbReference type="SMART" id="SM00321">
    <property type="entry name" value="WSC"/>
    <property type="match status" value="2"/>
</dbReference>
<protein>
    <recommendedName>
        <fullName evidence="9">WSC domain-containing protein</fullName>
    </recommendedName>
</protein>
<evidence type="ECO:0000256" key="1">
    <source>
        <dbReference type="ARBA" id="ARBA00004167"/>
    </source>
</evidence>
<feature type="domain" description="WSC" evidence="9">
    <location>
        <begin position="63"/>
        <end position="159"/>
    </location>
</feature>
<evidence type="ECO:0000256" key="5">
    <source>
        <dbReference type="ARBA" id="ARBA00023136"/>
    </source>
</evidence>
<evidence type="ECO:0000256" key="3">
    <source>
        <dbReference type="ARBA" id="ARBA00022729"/>
    </source>
</evidence>
<evidence type="ECO:0000256" key="8">
    <source>
        <dbReference type="SAM" id="SignalP"/>
    </source>
</evidence>
<keyword evidence="4" id="KW-1133">Transmembrane helix</keyword>
<evidence type="ECO:0000256" key="6">
    <source>
        <dbReference type="ARBA" id="ARBA00023180"/>
    </source>
</evidence>
<evidence type="ECO:0000256" key="4">
    <source>
        <dbReference type="ARBA" id="ARBA00022989"/>
    </source>
</evidence>
<dbReference type="PANTHER" id="PTHR24269:SF16">
    <property type="entry name" value="PROTEIN SLG1"/>
    <property type="match status" value="1"/>
</dbReference>
<feature type="signal peptide" evidence="8">
    <location>
        <begin position="1"/>
        <end position="20"/>
    </location>
</feature>
<feature type="compositionally biased region" description="Acidic residues" evidence="7">
    <location>
        <begin position="311"/>
        <end position="352"/>
    </location>
</feature>
<name>A0AAV9UVZ5_9PEZI</name>
<reference evidence="10 11" key="1">
    <citation type="submission" date="2019-10" db="EMBL/GenBank/DDBJ databases">
        <authorList>
            <person name="Palmer J.M."/>
        </authorList>
    </citation>
    <scope>NUCLEOTIDE SEQUENCE [LARGE SCALE GENOMIC DNA]</scope>
    <source>
        <strain evidence="10 11">TWF730</strain>
    </source>
</reference>
<gene>
    <name evidence="10" type="ORF">TWF730_009806</name>
</gene>
<accession>A0AAV9UVZ5</accession>
<dbReference type="InterPro" id="IPR051836">
    <property type="entry name" value="Kremen_rcpt"/>
</dbReference>
<proteinExistence type="predicted"/>
<keyword evidence="11" id="KW-1185">Reference proteome</keyword>